<dbReference type="EMBL" id="BLSA01000133">
    <property type="protein sequence ID" value="GFP32708.1"/>
    <property type="molecule type" value="Genomic_DNA"/>
</dbReference>
<dbReference type="AlphaFoldDB" id="A0A6V8PKB7"/>
<proteinExistence type="predicted"/>
<comment type="caution">
    <text evidence="1">The sequence shown here is derived from an EMBL/GenBank/DDBJ whole genome shotgun (WGS) entry which is preliminary data.</text>
</comment>
<dbReference type="Proteomes" id="UP000568877">
    <property type="component" value="Unassembled WGS sequence"/>
</dbReference>
<name>A0A6V8PKB7_9ACTN</name>
<reference evidence="1 2" key="1">
    <citation type="journal article" date="2020" name="Front. Microbiol.">
        <title>Single-cell genomics of novel Actinobacteria with the Wood-Ljungdahl pathway discovered in a serpentinizing system.</title>
        <authorList>
            <person name="Merino N."/>
            <person name="Kawai M."/>
            <person name="Boyd E.S."/>
            <person name="Colman D.R."/>
            <person name="McGlynn S.E."/>
            <person name="Nealson K.H."/>
            <person name="Kurokawa K."/>
            <person name="Hongoh Y."/>
        </authorList>
    </citation>
    <scope>NUCLEOTIDE SEQUENCE [LARGE SCALE GENOMIC DNA]</scope>
    <source>
        <strain evidence="1 2">S42</strain>
    </source>
</reference>
<gene>
    <name evidence="1" type="ORF">HKBW3S42_01014</name>
</gene>
<evidence type="ECO:0000313" key="2">
    <source>
        <dbReference type="Proteomes" id="UP000568877"/>
    </source>
</evidence>
<sequence length="30" mass="3505">MLTLFFCLLKNLYRATYAFEKLLEFGSQSG</sequence>
<evidence type="ECO:0000313" key="1">
    <source>
        <dbReference type="EMBL" id="GFP32708.1"/>
    </source>
</evidence>
<accession>A0A6V8PKB7</accession>
<protein>
    <submittedName>
        <fullName evidence="1">Uncharacterized protein</fullName>
    </submittedName>
</protein>
<organism evidence="1 2">
    <name type="scientific">Candidatus Hakubella thermalkaliphila</name>
    <dbReference type="NCBI Taxonomy" id="2754717"/>
    <lineage>
        <taxon>Bacteria</taxon>
        <taxon>Bacillati</taxon>
        <taxon>Actinomycetota</taxon>
        <taxon>Actinomycetota incertae sedis</taxon>
        <taxon>Candidatus Hakubellales</taxon>
        <taxon>Candidatus Hakubellaceae</taxon>
        <taxon>Candidatus Hakubella</taxon>
    </lineage>
</organism>